<dbReference type="PANTHER" id="PTHR43829:SF14">
    <property type="entry name" value="AQUAPORIN 3"/>
    <property type="match status" value="1"/>
</dbReference>
<organism evidence="11 12">
    <name type="scientific">Vanrija albida</name>
    <dbReference type="NCBI Taxonomy" id="181172"/>
    <lineage>
        <taxon>Eukaryota</taxon>
        <taxon>Fungi</taxon>
        <taxon>Dikarya</taxon>
        <taxon>Basidiomycota</taxon>
        <taxon>Agaricomycotina</taxon>
        <taxon>Tremellomycetes</taxon>
        <taxon>Trichosporonales</taxon>
        <taxon>Trichosporonaceae</taxon>
        <taxon>Vanrija</taxon>
    </lineage>
</organism>
<keyword evidence="6 10" id="KW-1133">Transmembrane helix</keyword>
<dbReference type="EMBL" id="JBBXJM010000006">
    <property type="protein sequence ID" value="KAL1405908.1"/>
    <property type="molecule type" value="Genomic_DNA"/>
</dbReference>
<feature type="region of interest" description="Disordered" evidence="9">
    <location>
        <begin position="340"/>
        <end position="360"/>
    </location>
</feature>
<evidence type="ECO:0000256" key="1">
    <source>
        <dbReference type="ARBA" id="ARBA00004141"/>
    </source>
</evidence>
<reference evidence="11 12" key="1">
    <citation type="submission" date="2023-08" db="EMBL/GenBank/DDBJ databases">
        <title>Annotated Genome Sequence of Vanrija albida AlHP1.</title>
        <authorList>
            <person name="Herzog R."/>
        </authorList>
    </citation>
    <scope>NUCLEOTIDE SEQUENCE [LARGE SCALE GENOMIC DNA]</scope>
    <source>
        <strain evidence="11 12">AlHP1</strain>
    </source>
</reference>
<gene>
    <name evidence="11" type="ORF">Q8F55_007588</name>
</gene>
<dbReference type="GeneID" id="95988631"/>
<proteinExistence type="inferred from homology"/>
<name>A0ABR3PTZ2_9TREE</name>
<feature type="transmembrane region" description="Helical" evidence="10">
    <location>
        <begin position="51"/>
        <end position="70"/>
    </location>
</feature>
<comment type="subcellular location">
    <subcellularLocation>
        <location evidence="1">Membrane</location>
        <topology evidence="1">Multi-pass membrane protein</topology>
    </subcellularLocation>
</comment>
<evidence type="ECO:0000256" key="10">
    <source>
        <dbReference type="SAM" id="Phobius"/>
    </source>
</evidence>
<feature type="compositionally biased region" description="Polar residues" evidence="9">
    <location>
        <begin position="349"/>
        <end position="360"/>
    </location>
</feature>
<evidence type="ECO:0000313" key="12">
    <source>
        <dbReference type="Proteomes" id="UP001565368"/>
    </source>
</evidence>
<comment type="caution">
    <text evidence="11">The sequence shown here is derived from an EMBL/GenBank/DDBJ whole genome shotgun (WGS) entry which is preliminary data.</text>
</comment>
<keyword evidence="7 10" id="KW-0472">Membrane</keyword>
<dbReference type="SUPFAM" id="SSF81338">
    <property type="entry name" value="Aquaporin-like"/>
    <property type="match status" value="1"/>
</dbReference>
<dbReference type="PANTHER" id="PTHR43829">
    <property type="entry name" value="AQUAPORIN OR AQUAGLYCEROPORIN RELATED"/>
    <property type="match status" value="1"/>
</dbReference>
<feature type="transmembrane region" description="Helical" evidence="10">
    <location>
        <begin position="217"/>
        <end position="239"/>
    </location>
</feature>
<feature type="transmembrane region" description="Helical" evidence="10">
    <location>
        <begin position="185"/>
        <end position="205"/>
    </location>
</feature>
<feature type="transmembrane region" description="Helical" evidence="10">
    <location>
        <begin position="76"/>
        <end position="100"/>
    </location>
</feature>
<keyword evidence="4 8" id="KW-0812">Transmembrane</keyword>
<sequence length="360" mass="39117">MAHERPHRQPGDLEIGTADVFMNREGPPVHVVEHPPPPQWYLRYEKARPRLLVEMVAECFGTFLYCWGGMSNVGSLLSVAFAYCVAILLALICCASTSGGHFHPAFTIAFTIYKGFPLRKVPFYIVAQLLGAFVGSLIVIAQFHEPLTHITHEMEAAGKLREIFTPLGPASAIEATLMPGRNLGYVFFNEFMMNFVMGVVVFGILDPTNVFISPTNGPVAISLAFFLVIVAFSMQGAAINTARDLGSRMAAAVYWGHPSLVFPKKYTALSVLTNIVGVFFGAGFQILFLSDTKRAITTGAKQMLCATSHGQLAIDTSVPGITRVVSTAPLARTVSITPNSMEKQRHTGSHGSFSTRTEEA</sequence>
<dbReference type="Proteomes" id="UP001565368">
    <property type="component" value="Unassembled WGS sequence"/>
</dbReference>
<evidence type="ECO:0000256" key="7">
    <source>
        <dbReference type="ARBA" id="ARBA00023136"/>
    </source>
</evidence>
<dbReference type="Gene3D" id="1.20.1080.10">
    <property type="entry name" value="Glycerol uptake facilitator protein"/>
    <property type="match status" value="1"/>
</dbReference>
<accession>A0ABR3PTZ2</accession>
<protein>
    <recommendedName>
        <fullName evidence="13">Aquaporin</fullName>
    </recommendedName>
</protein>
<dbReference type="Pfam" id="PF00230">
    <property type="entry name" value="MIP"/>
    <property type="match status" value="1"/>
</dbReference>
<keyword evidence="5" id="KW-0677">Repeat</keyword>
<feature type="transmembrane region" description="Helical" evidence="10">
    <location>
        <begin position="266"/>
        <end position="289"/>
    </location>
</feature>
<evidence type="ECO:0000256" key="5">
    <source>
        <dbReference type="ARBA" id="ARBA00022737"/>
    </source>
</evidence>
<comment type="similarity">
    <text evidence="2 8">Belongs to the MIP/aquaporin (TC 1.A.8) family.</text>
</comment>
<keyword evidence="12" id="KW-1185">Reference proteome</keyword>
<evidence type="ECO:0008006" key="13">
    <source>
        <dbReference type="Google" id="ProtNLM"/>
    </source>
</evidence>
<dbReference type="RefSeq" id="XP_069205852.1">
    <property type="nucleotide sequence ID" value="XM_069356011.1"/>
</dbReference>
<feature type="transmembrane region" description="Helical" evidence="10">
    <location>
        <begin position="121"/>
        <end position="144"/>
    </location>
</feature>
<evidence type="ECO:0000313" key="11">
    <source>
        <dbReference type="EMBL" id="KAL1405908.1"/>
    </source>
</evidence>
<dbReference type="InterPro" id="IPR050363">
    <property type="entry name" value="MIP/Aquaporin"/>
</dbReference>
<evidence type="ECO:0000256" key="4">
    <source>
        <dbReference type="ARBA" id="ARBA00022692"/>
    </source>
</evidence>
<evidence type="ECO:0000256" key="8">
    <source>
        <dbReference type="RuleBase" id="RU000477"/>
    </source>
</evidence>
<dbReference type="InterPro" id="IPR000425">
    <property type="entry name" value="MIP"/>
</dbReference>
<dbReference type="InterPro" id="IPR023271">
    <property type="entry name" value="Aquaporin-like"/>
</dbReference>
<evidence type="ECO:0000256" key="6">
    <source>
        <dbReference type="ARBA" id="ARBA00022989"/>
    </source>
</evidence>
<dbReference type="PRINTS" id="PR00783">
    <property type="entry name" value="MINTRINSICP"/>
</dbReference>
<evidence type="ECO:0000256" key="2">
    <source>
        <dbReference type="ARBA" id="ARBA00006175"/>
    </source>
</evidence>
<keyword evidence="3 8" id="KW-0813">Transport</keyword>
<evidence type="ECO:0000256" key="9">
    <source>
        <dbReference type="SAM" id="MobiDB-lite"/>
    </source>
</evidence>
<evidence type="ECO:0000256" key="3">
    <source>
        <dbReference type="ARBA" id="ARBA00022448"/>
    </source>
</evidence>